<dbReference type="Proteomes" id="UP000514713">
    <property type="component" value="Chromosome"/>
</dbReference>
<name>A0A7D7LJU2_9NOSO</name>
<keyword evidence="1" id="KW-1133">Transmembrane helix</keyword>
<reference evidence="3" key="1">
    <citation type="submission" date="2020-06" db="EMBL/GenBank/DDBJ databases">
        <title>Nostoc edaphicum CCNP1411 genome.</title>
        <authorList>
            <person name="Fidor A."/>
            <person name="Grabski M."/>
            <person name="Gawor J."/>
            <person name="Gromadka R."/>
            <person name="Wegrzyn G."/>
            <person name="Mazur-Marzec H."/>
        </authorList>
    </citation>
    <scope>NUCLEOTIDE SEQUENCE [LARGE SCALE GENOMIC DNA]</scope>
    <source>
        <strain evidence="3">CCNP1411</strain>
    </source>
</reference>
<sequence>MAVAVLFAFLSGGIVLNVLKEELSEQRESRFWAFAFGTFGYAILLLAL</sequence>
<keyword evidence="1" id="KW-0472">Membrane</keyword>
<evidence type="ECO:0000313" key="2">
    <source>
        <dbReference type="EMBL" id="QMS92109.1"/>
    </source>
</evidence>
<evidence type="ECO:0000313" key="3">
    <source>
        <dbReference type="Proteomes" id="UP000514713"/>
    </source>
</evidence>
<proteinExistence type="predicted"/>
<protein>
    <submittedName>
        <fullName evidence="2">Uncharacterized protein</fullName>
    </submittedName>
</protein>
<dbReference type="EMBL" id="CP054698">
    <property type="protein sequence ID" value="QMS92109.1"/>
    <property type="molecule type" value="Genomic_DNA"/>
</dbReference>
<accession>A0A7D7LJU2</accession>
<keyword evidence="1" id="KW-0812">Transmembrane</keyword>
<dbReference type="AlphaFoldDB" id="A0A7D7LJU2"/>
<organism evidence="2 3">
    <name type="scientific">Nostoc edaphicum CCNP1411</name>
    <dbReference type="NCBI Taxonomy" id="1472755"/>
    <lineage>
        <taxon>Bacteria</taxon>
        <taxon>Bacillati</taxon>
        <taxon>Cyanobacteriota</taxon>
        <taxon>Cyanophyceae</taxon>
        <taxon>Nostocales</taxon>
        <taxon>Nostocaceae</taxon>
        <taxon>Nostoc</taxon>
    </lineage>
</organism>
<gene>
    <name evidence="2" type="ORF">HUN01_32595</name>
</gene>
<dbReference type="RefSeq" id="WP_181932962.1">
    <property type="nucleotide sequence ID" value="NZ_CP054698.1"/>
</dbReference>
<keyword evidence="3" id="KW-1185">Reference proteome</keyword>
<dbReference type="KEGG" id="ned:HUN01_32595"/>
<evidence type="ECO:0000256" key="1">
    <source>
        <dbReference type="SAM" id="Phobius"/>
    </source>
</evidence>
<feature type="transmembrane region" description="Helical" evidence="1">
    <location>
        <begin position="30"/>
        <end position="47"/>
    </location>
</feature>